<comment type="caution">
    <text evidence="2">The sequence shown here is derived from an EMBL/GenBank/DDBJ whole genome shotgun (WGS) entry which is preliminary data.</text>
</comment>
<accession>A0A822YDL4</accession>
<proteinExistence type="predicted"/>
<organism evidence="2 3">
    <name type="scientific">Nelumbo nucifera</name>
    <name type="common">Sacred lotus</name>
    <dbReference type="NCBI Taxonomy" id="4432"/>
    <lineage>
        <taxon>Eukaryota</taxon>
        <taxon>Viridiplantae</taxon>
        <taxon>Streptophyta</taxon>
        <taxon>Embryophyta</taxon>
        <taxon>Tracheophyta</taxon>
        <taxon>Spermatophyta</taxon>
        <taxon>Magnoliopsida</taxon>
        <taxon>Proteales</taxon>
        <taxon>Nelumbonaceae</taxon>
        <taxon>Nelumbo</taxon>
    </lineage>
</organism>
<evidence type="ECO:0000313" key="2">
    <source>
        <dbReference type="EMBL" id="DAD30442.1"/>
    </source>
</evidence>
<gene>
    <name evidence="2" type="ORF">HUJ06_009293</name>
</gene>
<reference evidence="2 3" key="1">
    <citation type="journal article" date="2020" name="Mol. Biol. Evol.">
        <title>Distinct Expression and Methylation Patterns for Genes with Different Fates following a Single Whole-Genome Duplication in Flowering Plants.</title>
        <authorList>
            <person name="Shi T."/>
            <person name="Rahmani R.S."/>
            <person name="Gugger P.F."/>
            <person name="Wang M."/>
            <person name="Li H."/>
            <person name="Zhang Y."/>
            <person name="Li Z."/>
            <person name="Wang Q."/>
            <person name="Van de Peer Y."/>
            <person name="Marchal K."/>
            <person name="Chen J."/>
        </authorList>
    </citation>
    <scope>NUCLEOTIDE SEQUENCE [LARGE SCALE GENOMIC DNA]</scope>
    <source>
        <tissue evidence="2">Leaf</tissue>
    </source>
</reference>
<sequence>MKKLGSEKSGALPRSLPVRHRCKKRE</sequence>
<protein>
    <submittedName>
        <fullName evidence="2">Uncharacterized protein</fullName>
    </submittedName>
</protein>
<dbReference type="Proteomes" id="UP000607653">
    <property type="component" value="Unassembled WGS sequence"/>
</dbReference>
<name>A0A822YDL4_NELNU</name>
<feature type="compositionally biased region" description="Basic residues" evidence="1">
    <location>
        <begin position="17"/>
        <end position="26"/>
    </location>
</feature>
<feature type="region of interest" description="Disordered" evidence="1">
    <location>
        <begin position="1"/>
        <end position="26"/>
    </location>
</feature>
<dbReference type="AlphaFoldDB" id="A0A822YDL4"/>
<dbReference type="EMBL" id="DUZY01000003">
    <property type="protein sequence ID" value="DAD30442.1"/>
    <property type="molecule type" value="Genomic_DNA"/>
</dbReference>
<keyword evidence="3" id="KW-1185">Reference proteome</keyword>
<evidence type="ECO:0000313" key="3">
    <source>
        <dbReference type="Proteomes" id="UP000607653"/>
    </source>
</evidence>
<evidence type="ECO:0000256" key="1">
    <source>
        <dbReference type="SAM" id="MobiDB-lite"/>
    </source>
</evidence>